<evidence type="ECO:0000259" key="10">
    <source>
        <dbReference type="PROSITE" id="PS50103"/>
    </source>
</evidence>
<keyword evidence="2 7" id="KW-0863">Zinc-finger</keyword>
<dbReference type="SUPFAM" id="SSF90229">
    <property type="entry name" value="CCCH zinc finger"/>
    <property type="match status" value="1"/>
</dbReference>
<dbReference type="InterPro" id="IPR025605">
    <property type="entry name" value="OST-HTH/LOTUS_dom"/>
</dbReference>
<feature type="domain" description="RRM" evidence="9">
    <location>
        <begin position="676"/>
        <end position="751"/>
    </location>
</feature>
<dbReference type="InterPro" id="IPR056276">
    <property type="entry name" value="AtC3H46-like_PABC-like"/>
</dbReference>
<feature type="compositionally biased region" description="Basic and acidic residues" evidence="8">
    <location>
        <begin position="758"/>
        <end position="768"/>
    </location>
</feature>
<feature type="region of interest" description="Disordered" evidence="8">
    <location>
        <begin position="906"/>
        <end position="943"/>
    </location>
</feature>
<dbReference type="GO" id="GO:0008270">
    <property type="term" value="F:zinc ion binding"/>
    <property type="evidence" value="ECO:0007669"/>
    <property type="project" value="UniProtKB-KW"/>
</dbReference>
<dbReference type="Pfam" id="PF23182">
    <property type="entry name" value="PABC_AtC3H46"/>
    <property type="match status" value="1"/>
</dbReference>
<evidence type="ECO:0000256" key="4">
    <source>
        <dbReference type="ARBA" id="ARBA00022884"/>
    </source>
</evidence>
<evidence type="ECO:0000256" key="5">
    <source>
        <dbReference type="ARBA" id="ARBA00023125"/>
    </source>
</evidence>
<keyword evidence="13" id="KW-1185">Reference proteome</keyword>
<organism evidence="12 13">
    <name type="scientific">Marchantia polymorpha subsp. ruderalis</name>
    <dbReference type="NCBI Taxonomy" id="1480154"/>
    <lineage>
        <taxon>Eukaryota</taxon>
        <taxon>Viridiplantae</taxon>
        <taxon>Streptophyta</taxon>
        <taxon>Embryophyta</taxon>
        <taxon>Marchantiophyta</taxon>
        <taxon>Marchantiopsida</taxon>
        <taxon>Marchantiidae</taxon>
        <taxon>Marchantiales</taxon>
        <taxon>Marchantiaceae</taxon>
        <taxon>Marchantia</taxon>
    </lineage>
</organism>
<dbReference type="InterPro" id="IPR012677">
    <property type="entry name" value="Nucleotide-bd_a/b_plait_sf"/>
</dbReference>
<keyword evidence="1 7" id="KW-0479">Metal-binding</keyword>
<proteinExistence type="predicted"/>
<keyword evidence="4 6" id="KW-0694">RNA-binding</keyword>
<dbReference type="SMART" id="SM00356">
    <property type="entry name" value="ZnF_C3H1"/>
    <property type="match status" value="1"/>
</dbReference>
<dbReference type="PROSITE" id="PS51644">
    <property type="entry name" value="HTH_OST"/>
    <property type="match status" value="1"/>
</dbReference>
<dbReference type="Gene3D" id="4.10.1000.10">
    <property type="entry name" value="Zinc finger, CCCH-type"/>
    <property type="match status" value="1"/>
</dbReference>
<evidence type="ECO:0008006" key="14">
    <source>
        <dbReference type="Google" id="ProtNLM"/>
    </source>
</evidence>
<dbReference type="Proteomes" id="UP000077202">
    <property type="component" value="Unassembled WGS sequence"/>
</dbReference>
<dbReference type="SMART" id="SM00360">
    <property type="entry name" value="RRM"/>
    <property type="match status" value="1"/>
</dbReference>
<gene>
    <name evidence="12" type="ORF">AXG93_3943s1020</name>
</gene>
<feature type="zinc finger region" description="C3H1-type" evidence="7">
    <location>
        <begin position="513"/>
        <end position="535"/>
    </location>
</feature>
<dbReference type="FunFam" id="3.30.70.330:FF:000678">
    <property type="entry name" value="zinc finger CCCH domain-containing protein 53-like isoform X2"/>
    <property type="match status" value="1"/>
</dbReference>
<feature type="region of interest" description="Disordered" evidence="8">
    <location>
        <begin position="753"/>
        <end position="793"/>
    </location>
</feature>
<evidence type="ECO:0000259" key="11">
    <source>
        <dbReference type="PROSITE" id="PS51644"/>
    </source>
</evidence>
<dbReference type="InterPro" id="IPR000571">
    <property type="entry name" value="Znf_CCCH"/>
</dbReference>
<dbReference type="InterPro" id="IPR035979">
    <property type="entry name" value="RBD_domain_sf"/>
</dbReference>
<feature type="region of interest" description="Disordered" evidence="8">
    <location>
        <begin position="1"/>
        <end position="38"/>
    </location>
</feature>
<dbReference type="PROSITE" id="PS50103">
    <property type="entry name" value="ZF_C3H1"/>
    <property type="match status" value="1"/>
</dbReference>
<dbReference type="GO" id="GO:0003723">
    <property type="term" value="F:RNA binding"/>
    <property type="evidence" value="ECO:0007669"/>
    <property type="project" value="UniProtKB-UniRule"/>
</dbReference>
<dbReference type="CDD" id="cd12458">
    <property type="entry name" value="RRM_AtC3H46_like"/>
    <property type="match status" value="1"/>
</dbReference>
<dbReference type="SUPFAM" id="SSF54928">
    <property type="entry name" value="RNA-binding domain, RBD"/>
    <property type="match status" value="1"/>
</dbReference>
<evidence type="ECO:0000259" key="9">
    <source>
        <dbReference type="PROSITE" id="PS50102"/>
    </source>
</evidence>
<name>A0A176WE42_MARPO</name>
<evidence type="ECO:0000256" key="7">
    <source>
        <dbReference type="PROSITE-ProRule" id="PRU00723"/>
    </source>
</evidence>
<sequence>MSTQYPSLREPAPCPAKAIGPVSRSRVPSDHAAQGPKMSGHPCAVVGFSSLLAMASSLGVDELGFAPSVPEILTPGAGSRQPCLGCLRVPRAGLVYPRPSESGHARLALVCGRMSRLPGLIHLSGPGAIHARAGFSSILKPYEKLRSGPSVRSPAIALLIANGCRLSRMAALPSSLSCARLSAAAAAHTTGNRFTPSASHWDLADEGSVFDSRERGLMISAIFSLREAREPTGHTPQRLSESPLCLRIGCALSLLYSLTMRSSEQMDPYEAYRVVCARVQNLDPENVSKIMGYLLLQDHGDEEMFRLAMGSDGLIQNMVVKARKELAQLNRPPSAQQNSVQLTSQLAHHSLQSSLLQQTLSHISAQQSPNQLSSISHVQPEQDHRRPTPLYIPDSHPYLNFSISPMQEQVPLHEKLASLHDKLPSYHDQLLYHDQLPIHDQSLFNDSPDAQSSQIRIFPNEHFYPETFAFLNSSTKLSAAADHLYSRSSSRRNSPIVDSSSPPDIGPALAWKPCLYFARGFCKHGSNCRFLHGPVRENSGSSSTSSGQREMRGEEGIASGSLERLEMELQELLRGRRAPVSIASLPQLYYERFGKTLQAEGYLTESQRHGKAGYSLTKLLARLKNTVTLIDRHKHTAAFLNRPHGQHAVVLAEDAHRFTAFRGERDDLSGVNPSSRQIYLTFPAESSFTEEDVTSHFRAYGPVQDVRIPYQQKRMFGFVTFVYSETVKAILSEGNPHYICGARVLVKPYREKGKHGDRKYSERGDHPRYQQSRSLESKDYDYQHPPTPKYFDDDETFTRRLEEEEQQVLDLDRRRLVDLQQLQHLDVQRRRAQQQAQAQAEAEANLQAVAQAHVQAQAQAQAQVQAQQGISNGGYISEELNLNSEDMPHFHSDNSFGYLLDVLDGENGDDGDPNETFGGMQQGGHNLPDSPFTSPHGTNKQKAAFSLPEKMKSLNLGGQTSSWSQYHHGSPTLFASNVF</sequence>
<feature type="compositionally biased region" description="Polar residues" evidence="8">
    <location>
        <begin position="363"/>
        <end position="379"/>
    </location>
</feature>
<dbReference type="InterPro" id="IPR036855">
    <property type="entry name" value="Znf_CCCH_sf"/>
</dbReference>
<protein>
    <recommendedName>
        <fullName evidence="14">C3H1-type domain-containing protein</fullName>
    </recommendedName>
</protein>
<dbReference type="Pfam" id="PF00642">
    <property type="entry name" value="zf-CCCH"/>
    <property type="match status" value="1"/>
</dbReference>
<dbReference type="PANTHER" id="PTHR24009">
    <property type="entry name" value="RNA-BINDING (RRM/RBD/RNP MOTIFS)"/>
    <property type="match status" value="1"/>
</dbReference>
<dbReference type="PROSITE" id="PS50102">
    <property type="entry name" value="RRM"/>
    <property type="match status" value="1"/>
</dbReference>
<dbReference type="Pfam" id="PF00076">
    <property type="entry name" value="RRM_1"/>
    <property type="match status" value="1"/>
</dbReference>
<dbReference type="PANTHER" id="PTHR24009:SF0">
    <property type="entry name" value="ZINC FINGER CCCH DOMAIN-CONTAINING PROTEIN 18"/>
    <property type="match status" value="1"/>
</dbReference>
<keyword evidence="5" id="KW-0238">DNA-binding</keyword>
<keyword evidence="3 7" id="KW-0862">Zinc</keyword>
<evidence type="ECO:0000313" key="12">
    <source>
        <dbReference type="EMBL" id="OAE30871.1"/>
    </source>
</evidence>
<dbReference type="EMBL" id="LVLJ01001228">
    <property type="protein sequence ID" value="OAE30871.1"/>
    <property type="molecule type" value="Genomic_DNA"/>
</dbReference>
<feature type="domain" description="HTH OST-type" evidence="11">
    <location>
        <begin position="561"/>
        <end position="643"/>
    </location>
</feature>
<feature type="domain" description="C3H1-type" evidence="10">
    <location>
        <begin position="513"/>
        <end position="535"/>
    </location>
</feature>
<dbReference type="AlphaFoldDB" id="A0A176WE42"/>
<evidence type="ECO:0000256" key="6">
    <source>
        <dbReference type="PROSITE-ProRule" id="PRU00176"/>
    </source>
</evidence>
<comment type="caution">
    <text evidence="12">The sequence shown here is derived from an EMBL/GenBank/DDBJ whole genome shotgun (WGS) entry which is preliminary data.</text>
</comment>
<dbReference type="InterPro" id="IPR000504">
    <property type="entry name" value="RRM_dom"/>
</dbReference>
<reference evidence="12" key="1">
    <citation type="submission" date="2016-03" db="EMBL/GenBank/DDBJ databases">
        <title>Mechanisms controlling the formation of the plant cell surface in tip-growing cells are functionally conserved among land plants.</title>
        <authorList>
            <person name="Honkanen S."/>
            <person name="Jones V.A."/>
            <person name="Morieri G."/>
            <person name="Champion C."/>
            <person name="Hetherington A.J."/>
            <person name="Kelly S."/>
            <person name="Saint-Marcoux D."/>
            <person name="Proust H."/>
            <person name="Prescott H."/>
            <person name="Dolan L."/>
        </authorList>
    </citation>
    <scope>NUCLEOTIDE SEQUENCE [LARGE SCALE GENOMIC DNA]</scope>
    <source>
        <tissue evidence="12">Whole gametophyte</tissue>
    </source>
</reference>
<feature type="compositionally biased region" description="Polar residues" evidence="8">
    <location>
        <begin position="931"/>
        <end position="941"/>
    </location>
</feature>
<evidence type="ECO:0000256" key="8">
    <source>
        <dbReference type="SAM" id="MobiDB-lite"/>
    </source>
</evidence>
<dbReference type="InterPro" id="IPR034365">
    <property type="entry name" value="AtC3H46-like_RRM"/>
</dbReference>
<feature type="region of interest" description="Disordered" evidence="8">
    <location>
        <begin position="362"/>
        <end position="389"/>
    </location>
</feature>
<feature type="region of interest" description="Disordered" evidence="8">
    <location>
        <begin position="534"/>
        <end position="556"/>
    </location>
</feature>
<accession>A0A176WE42</accession>
<evidence type="ECO:0000313" key="13">
    <source>
        <dbReference type="Proteomes" id="UP000077202"/>
    </source>
</evidence>
<evidence type="ECO:0000256" key="3">
    <source>
        <dbReference type="ARBA" id="ARBA00022833"/>
    </source>
</evidence>
<dbReference type="Gene3D" id="3.30.70.330">
    <property type="match status" value="1"/>
</dbReference>
<dbReference type="GO" id="GO:0003677">
    <property type="term" value="F:DNA binding"/>
    <property type="evidence" value="ECO:0007669"/>
    <property type="project" value="UniProtKB-KW"/>
</dbReference>
<evidence type="ECO:0000256" key="1">
    <source>
        <dbReference type="ARBA" id="ARBA00022723"/>
    </source>
</evidence>
<evidence type="ECO:0000256" key="2">
    <source>
        <dbReference type="ARBA" id="ARBA00022771"/>
    </source>
</evidence>